<dbReference type="NCBIfam" id="NF041023">
    <property type="entry name" value="PP0621_fam"/>
    <property type="match status" value="1"/>
</dbReference>
<gene>
    <name evidence="1" type="ORF">EJN92_13110</name>
</gene>
<evidence type="ECO:0000313" key="2">
    <source>
        <dbReference type="Proteomes" id="UP000275663"/>
    </source>
</evidence>
<dbReference type="KEGG" id="upv:EJN92_13110"/>
<evidence type="ECO:0000313" key="1">
    <source>
        <dbReference type="EMBL" id="AZP12862.1"/>
    </source>
</evidence>
<protein>
    <recommendedName>
        <fullName evidence="3">Deaminase</fullName>
    </recommendedName>
</protein>
<dbReference type="OrthoDB" id="9814432at2"/>
<reference evidence="1 2" key="1">
    <citation type="journal article" date="2011" name="Int. J. Syst. Evol. Microbiol.">
        <title>Description of Undibacterium oligocarboniphilum sp. nov., isolated from purified water, and Undibacterium pigrum strain CCUG 49012 as the type strain of Undibacterium parvum sp. nov., and emended descriptions of the genus Undibacterium and the species Undibacterium pigrum.</title>
        <authorList>
            <person name="Eder W."/>
            <person name="Wanner G."/>
            <person name="Ludwig W."/>
            <person name="Busse H.J."/>
            <person name="Ziemke-Kageler F."/>
            <person name="Lang E."/>
        </authorList>
    </citation>
    <scope>NUCLEOTIDE SEQUENCE [LARGE SCALE GENOMIC DNA]</scope>
    <source>
        <strain evidence="1 2">DSM 23061</strain>
    </source>
</reference>
<sequence length="86" mass="9206">MRFLMWLALGVLVLFAVRKKAQNLARPDQPSQASAASQAEAGAAATSTGSAESMVCCERCQLYFPASEAVFKENKSYCCAAHAEQS</sequence>
<dbReference type="RefSeq" id="WP_126128241.1">
    <property type="nucleotide sequence ID" value="NZ_CP034464.1"/>
</dbReference>
<organism evidence="1 2">
    <name type="scientific">Undibacterium parvum</name>
    <dbReference type="NCBI Taxonomy" id="401471"/>
    <lineage>
        <taxon>Bacteria</taxon>
        <taxon>Pseudomonadati</taxon>
        <taxon>Pseudomonadota</taxon>
        <taxon>Betaproteobacteria</taxon>
        <taxon>Burkholderiales</taxon>
        <taxon>Oxalobacteraceae</taxon>
        <taxon>Undibacterium</taxon>
    </lineage>
</organism>
<dbReference type="Proteomes" id="UP000275663">
    <property type="component" value="Chromosome"/>
</dbReference>
<accession>A0A3Q9BRP9</accession>
<keyword evidence="2" id="KW-1185">Reference proteome</keyword>
<dbReference type="AlphaFoldDB" id="A0A3Q9BRP9"/>
<dbReference type="InterPro" id="IPR049708">
    <property type="entry name" value="PP0621-like"/>
</dbReference>
<name>A0A3Q9BRP9_9BURK</name>
<dbReference type="EMBL" id="CP034464">
    <property type="protein sequence ID" value="AZP12862.1"/>
    <property type="molecule type" value="Genomic_DNA"/>
</dbReference>
<proteinExistence type="predicted"/>
<evidence type="ECO:0008006" key="3">
    <source>
        <dbReference type="Google" id="ProtNLM"/>
    </source>
</evidence>